<dbReference type="Pfam" id="PF24807">
    <property type="entry name" value="WD40_CDC20-Fz"/>
    <property type="match status" value="1"/>
</dbReference>
<dbReference type="FunCoup" id="A0A2P6N841">
    <property type="interactions" value="389"/>
</dbReference>
<organism evidence="10 11">
    <name type="scientific">Planoprotostelium fungivorum</name>
    <dbReference type="NCBI Taxonomy" id="1890364"/>
    <lineage>
        <taxon>Eukaryota</taxon>
        <taxon>Amoebozoa</taxon>
        <taxon>Evosea</taxon>
        <taxon>Variosea</taxon>
        <taxon>Cavosteliida</taxon>
        <taxon>Cavosteliaceae</taxon>
        <taxon>Planoprotostelium</taxon>
    </lineage>
</organism>
<dbReference type="GO" id="GO:0031145">
    <property type="term" value="P:anaphase-promoting complex-dependent catabolic process"/>
    <property type="evidence" value="ECO:0007669"/>
    <property type="project" value="TreeGrafter"/>
</dbReference>
<keyword evidence="4" id="KW-0677">Repeat</keyword>
<comment type="caution">
    <text evidence="10">The sequence shown here is derived from an EMBL/GenBank/DDBJ whole genome shotgun (WGS) entry which is preliminary data.</text>
</comment>
<dbReference type="Proteomes" id="UP000241769">
    <property type="component" value="Unassembled WGS sequence"/>
</dbReference>
<evidence type="ECO:0000256" key="6">
    <source>
        <dbReference type="ARBA" id="ARBA00023306"/>
    </source>
</evidence>
<sequence>MEYSSCRFIPNRSAMNVDISSYSLSKENANPNSVESDEYRNQLDEGLFDGKLKSSKVLAFKNKAPAPRDHINSNTVLYSSSSSKPANKKTVRHIPANPERTLDAPGLVDDYYLNLLDWSSSNVLAIGLGNTAYLWNASTASIVELMTTEGTNNITSVQWTAEGRHLAVGTNDGCVQLWDAESCKSLRTLRGHAARVGALSWNQHVLSSGSRDTNIHHHDVRIQNHLVSSLQFHTQEVCGLKWSDDGLQLASGGNDNIVNIFDVNTSAPKFTFNDHTASVKALAWAPFQRELLATGGGSSDRTIRFWNTNNGQCVNTIDTGSQVSSLQWSKNPACKEIVSGHGFAHNQLSVWKYPSLVKIADLKGHDQRILHMSQSPDGKTIVTGAADETIRFWRIFDVEEPSTRANAKPVAQKSLSANTKLIR</sequence>
<evidence type="ECO:0000256" key="1">
    <source>
        <dbReference type="ARBA" id="ARBA00006445"/>
    </source>
</evidence>
<dbReference type="PANTHER" id="PTHR19918">
    <property type="entry name" value="CELL DIVISION CYCLE 20 CDC20 FIZZY -RELATED"/>
    <property type="match status" value="1"/>
</dbReference>
<evidence type="ECO:0000259" key="9">
    <source>
        <dbReference type="Pfam" id="PF24807"/>
    </source>
</evidence>
<evidence type="ECO:0000256" key="8">
    <source>
        <dbReference type="SAM" id="MobiDB-lite"/>
    </source>
</evidence>
<gene>
    <name evidence="10" type="ORF">PROFUN_12209</name>
</gene>
<dbReference type="InterPro" id="IPR015943">
    <property type="entry name" value="WD40/YVTN_repeat-like_dom_sf"/>
</dbReference>
<dbReference type="Gene3D" id="2.130.10.10">
    <property type="entry name" value="YVTN repeat-like/Quinoprotein amine dehydrogenase"/>
    <property type="match status" value="1"/>
</dbReference>
<evidence type="ECO:0000256" key="4">
    <source>
        <dbReference type="ARBA" id="ARBA00022737"/>
    </source>
</evidence>
<feature type="region of interest" description="Disordered" evidence="8">
    <location>
        <begin position="71"/>
        <end position="91"/>
    </location>
</feature>
<keyword evidence="2 7" id="KW-0853">WD repeat</keyword>
<feature type="repeat" description="WD" evidence="7">
    <location>
        <begin position="272"/>
        <end position="316"/>
    </location>
</feature>
<evidence type="ECO:0000256" key="7">
    <source>
        <dbReference type="PROSITE-ProRule" id="PRU00221"/>
    </source>
</evidence>
<keyword evidence="11" id="KW-1185">Reference proteome</keyword>
<protein>
    <recommendedName>
        <fullName evidence="9">CDC20/Fizzy WD40 domain-containing protein</fullName>
    </recommendedName>
</protein>
<feature type="domain" description="CDC20/Fizzy WD40" evidence="9">
    <location>
        <begin position="102"/>
        <end position="393"/>
    </location>
</feature>
<dbReference type="InterPro" id="IPR019775">
    <property type="entry name" value="WD40_repeat_CS"/>
</dbReference>
<reference evidence="10 11" key="1">
    <citation type="journal article" date="2018" name="Genome Biol. Evol.">
        <title>Multiple Roots of Fruiting Body Formation in Amoebozoa.</title>
        <authorList>
            <person name="Hillmann F."/>
            <person name="Forbes G."/>
            <person name="Novohradska S."/>
            <person name="Ferling I."/>
            <person name="Riege K."/>
            <person name="Groth M."/>
            <person name="Westermann M."/>
            <person name="Marz M."/>
            <person name="Spaller T."/>
            <person name="Winckler T."/>
            <person name="Schaap P."/>
            <person name="Glockner G."/>
        </authorList>
    </citation>
    <scope>NUCLEOTIDE SEQUENCE [LARGE SCALE GENOMIC DNA]</scope>
    <source>
        <strain evidence="10 11">Jena</strain>
    </source>
</reference>
<dbReference type="EMBL" id="MDYQ01000160">
    <property type="protein sequence ID" value="PRP80126.1"/>
    <property type="molecule type" value="Genomic_DNA"/>
</dbReference>
<dbReference type="PROSITE" id="PS00678">
    <property type="entry name" value="WD_REPEATS_1"/>
    <property type="match status" value="1"/>
</dbReference>
<dbReference type="GO" id="GO:0051301">
    <property type="term" value="P:cell division"/>
    <property type="evidence" value="ECO:0007669"/>
    <property type="project" value="UniProtKB-KW"/>
</dbReference>
<dbReference type="GO" id="GO:0010997">
    <property type="term" value="F:anaphase-promoting complex binding"/>
    <property type="evidence" value="ECO:0007669"/>
    <property type="project" value="InterPro"/>
</dbReference>
<dbReference type="PROSITE" id="PS50082">
    <property type="entry name" value="WD_REPEATS_2"/>
    <property type="match status" value="4"/>
</dbReference>
<proteinExistence type="inferred from homology"/>
<keyword evidence="5" id="KW-0498">Mitosis</keyword>
<dbReference type="PANTHER" id="PTHR19918:SF8">
    <property type="entry name" value="FI02843P"/>
    <property type="match status" value="1"/>
</dbReference>
<dbReference type="InParanoid" id="A0A2P6N841"/>
<keyword evidence="6" id="KW-0131">Cell cycle</keyword>
<feature type="repeat" description="WD" evidence="7">
    <location>
        <begin position="362"/>
        <end position="395"/>
    </location>
</feature>
<evidence type="ECO:0000313" key="10">
    <source>
        <dbReference type="EMBL" id="PRP80126.1"/>
    </source>
</evidence>
<dbReference type="InterPro" id="IPR056150">
    <property type="entry name" value="WD40_CDC20-Fz"/>
</dbReference>
<dbReference type="GO" id="GO:1905786">
    <property type="term" value="P:positive regulation of anaphase-promoting complex-dependent catabolic process"/>
    <property type="evidence" value="ECO:0007669"/>
    <property type="project" value="TreeGrafter"/>
</dbReference>
<name>A0A2P6N841_9EUKA</name>
<keyword evidence="3" id="KW-0132">Cell division</keyword>
<dbReference type="SUPFAM" id="SSF50978">
    <property type="entry name" value="WD40 repeat-like"/>
    <property type="match status" value="1"/>
</dbReference>
<comment type="similarity">
    <text evidence="1">Belongs to the WD repeat CDC20/Fizzy family.</text>
</comment>
<evidence type="ECO:0000313" key="11">
    <source>
        <dbReference type="Proteomes" id="UP000241769"/>
    </source>
</evidence>
<evidence type="ECO:0000256" key="2">
    <source>
        <dbReference type="ARBA" id="ARBA00022574"/>
    </source>
</evidence>
<accession>A0A2P6N841</accession>
<dbReference type="GO" id="GO:0005680">
    <property type="term" value="C:anaphase-promoting complex"/>
    <property type="evidence" value="ECO:0007669"/>
    <property type="project" value="TreeGrafter"/>
</dbReference>
<evidence type="ECO:0000256" key="5">
    <source>
        <dbReference type="ARBA" id="ARBA00022776"/>
    </source>
</evidence>
<dbReference type="InterPro" id="IPR001680">
    <property type="entry name" value="WD40_rpt"/>
</dbReference>
<dbReference type="AlphaFoldDB" id="A0A2P6N841"/>
<dbReference type="InterPro" id="IPR033010">
    <property type="entry name" value="Cdc20/Fizzy"/>
</dbReference>
<feature type="repeat" description="WD" evidence="7">
    <location>
        <begin position="147"/>
        <end position="188"/>
    </location>
</feature>
<dbReference type="STRING" id="1890364.A0A2P6N841"/>
<dbReference type="PROSITE" id="PS50294">
    <property type="entry name" value="WD_REPEATS_REGION"/>
    <property type="match status" value="3"/>
</dbReference>
<dbReference type="SMART" id="SM00320">
    <property type="entry name" value="WD40"/>
    <property type="match status" value="7"/>
</dbReference>
<dbReference type="InterPro" id="IPR036322">
    <property type="entry name" value="WD40_repeat_dom_sf"/>
</dbReference>
<evidence type="ECO:0000256" key="3">
    <source>
        <dbReference type="ARBA" id="ARBA00022618"/>
    </source>
</evidence>
<feature type="repeat" description="WD" evidence="7">
    <location>
        <begin position="230"/>
        <end position="271"/>
    </location>
</feature>
<dbReference type="CDD" id="cd00200">
    <property type="entry name" value="WD40"/>
    <property type="match status" value="1"/>
</dbReference>
<dbReference type="GO" id="GO:1990757">
    <property type="term" value="F:ubiquitin ligase activator activity"/>
    <property type="evidence" value="ECO:0007669"/>
    <property type="project" value="TreeGrafter"/>
</dbReference>
<dbReference type="OrthoDB" id="10263272at2759"/>